<evidence type="ECO:0000256" key="1">
    <source>
        <dbReference type="SAM" id="MobiDB-lite"/>
    </source>
</evidence>
<keyword evidence="2" id="KW-0732">Signal</keyword>
<keyword evidence="4" id="KW-1185">Reference proteome</keyword>
<dbReference type="EMBL" id="CP141881">
    <property type="protein sequence ID" value="WRT64109.1"/>
    <property type="molecule type" value="Genomic_DNA"/>
</dbReference>
<dbReference type="GeneID" id="87953169"/>
<accession>A0ABZ1CRX3</accession>
<organism evidence="3 4">
    <name type="scientific">Kwoniella shivajii</name>
    <dbReference type="NCBI Taxonomy" id="564305"/>
    <lineage>
        <taxon>Eukaryota</taxon>
        <taxon>Fungi</taxon>
        <taxon>Dikarya</taxon>
        <taxon>Basidiomycota</taxon>
        <taxon>Agaricomycotina</taxon>
        <taxon>Tremellomycetes</taxon>
        <taxon>Tremellales</taxon>
        <taxon>Cryptococcaceae</taxon>
        <taxon>Kwoniella</taxon>
    </lineage>
</organism>
<feature type="signal peptide" evidence="2">
    <location>
        <begin position="1"/>
        <end position="18"/>
    </location>
</feature>
<feature type="region of interest" description="Disordered" evidence="1">
    <location>
        <begin position="202"/>
        <end position="225"/>
    </location>
</feature>
<evidence type="ECO:0000313" key="4">
    <source>
        <dbReference type="Proteomes" id="UP001329825"/>
    </source>
</evidence>
<evidence type="ECO:0000256" key="2">
    <source>
        <dbReference type="SAM" id="SignalP"/>
    </source>
</evidence>
<dbReference type="RefSeq" id="XP_062788849.1">
    <property type="nucleotide sequence ID" value="XM_062932798.1"/>
</dbReference>
<dbReference type="Proteomes" id="UP001329825">
    <property type="component" value="Chromosome 1"/>
</dbReference>
<sequence>MRASVIAALILSASTAFAAPLKTDSVDKKIASYDTPKNVHQDCDKHNVQCKAMNEDVYGTANYGSGAVGKQEGHLAHTGSQVAAMEGQSDLAKTLATDGPVIQHDLQGRDMGLPEHKEGFKQTEGKGNSDLSKTLMKDNSMIHHDVKQRDHGHSEYNEGLKQAGNEAYPSGLLGETGKFVQTQGEAAETAGKGLNVMGKEANGQTKTAQKGEKAHGGEVINSVIS</sequence>
<reference evidence="3 4" key="1">
    <citation type="submission" date="2024-01" db="EMBL/GenBank/DDBJ databases">
        <title>Comparative genomics of Cryptococcus and Kwoniella reveals pathogenesis evolution and contrasting modes of karyotype evolution via chromosome fusion or intercentromeric recombination.</title>
        <authorList>
            <person name="Coelho M.A."/>
            <person name="David-Palma M."/>
            <person name="Shea T."/>
            <person name="Bowers K."/>
            <person name="McGinley-Smith S."/>
            <person name="Mohammad A.W."/>
            <person name="Gnirke A."/>
            <person name="Yurkov A.M."/>
            <person name="Nowrousian M."/>
            <person name="Sun S."/>
            <person name="Cuomo C.A."/>
            <person name="Heitman J."/>
        </authorList>
    </citation>
    <scope>NUCLEOTIDE SEQUENCE [LARGE SCALE GENOMIC DNA]</scope>
    <source>
        <strain evidence="3">CBS 11374</strain>
    </source>
</reference>
<name>A0ABZ1CRX3_9TREE</name>
<gene>
    <name evidence="3" type="ORF">IL334_001038</name>
</gene>
<protein>
    <submittedName>
        <fullName evidence="3">Uncharacterized protein</fullName>
    </submittedName>
</protein>
<evidence type="ECO:0000313" key="3">
    <source>
        <dbReference type="EMBL" id="WRT64109.1"/>
    </source>
</evidence>
<proteinExistence type="predicted"/>
<feature type="chain" id="PRO_5045938227" evidence="2">
    <location>
        <begin position="19"/>
        <end position="225"/>
    </location>
</feature>